<dbReference type="InterPro" id="IPR008029">
    <property type="entry name" value="Phage_T7_Gp3_endoDNaseI"/>
</dbReference>
<organism evidence="1 2">
    <name type="scientific">Synechococcus phage S-CBP1</name>
    <dbReference type="NCBI Taxonomy" id="1273711"/>
    <lineage>
        <taxon>Viruses</taxon>
        <taxon>Duplodnaviria</taxon>
        <taxon>Heunggongvirae</taxon>
        <taxon>Uroviricota</taxon>
        <taxon>Caudoviricetes</taxon>
        <taxon>Autographivirales</taxon>
        <taxon>Sechaudvirinae</taxon>
        <taxon>Angmobvirus</taxon>
        <taxon>Angmobvirus SCBP1</taxon>
    </lineage>
</organism>
<dbReference type="CDD" id="cd22324">
    <property type="entry name" value="Endonuclease_I"/>
    <property type="match status" value="1"/>
</dbReference>
<dbReference type="EMBL" id="KC310802">
    <property type="protein sequence ID" value="AGK86521.1"/>
    <property type="molecule type" value="Genomic_DNA"/>
</dbReference>
<keyword evidence="1" id="KW-0255">Endonuclease</keyword>
<proteinExistence type="predicted"/>
<accession>A0A096VKD8</accession>
<dbReference type="OrthoDB" id="17050at10239"/>
<keyword evidence="1" id="KW-0378">Hydrolase</keyword>
<dbReference type="GeneID" id="22112095"/>
<dbReference type="Pfam" id="PF05367">
    <property type="entry name" value="Phage_endo_I"/>
    <property type="match status" value="1"/>
</dbReference>
<sequence>MAFRSGLEKKVADLLTNLGVDYEYESTKVPYVLQCNYTPDFLLPNGIYLETKGHLTEEDRRKMKAVKAANPDLDIRFVFQSPYNKIYKGSKTTYAKWCEKHGFQYCSFQSIPIEWLT</sequence>
<name>A0A096VKD8_9CAUD</name>
<dbReference type="KEGG" id="vg:22112095"/>
<keyword evidence="1" id="KW-0540">Nuclease</keyword>
<dbReference type="SUPFAM" id="SSF52980">
    <property type="entry name" value="Restriction endonuclease-like"/>
    <property type="match status" value="1"/>
</dbReference>
<dbReference type="RefSeq" id="YP_009103176.1">
    <property type="nucleotide sequence ID" value="NC_025456.1"/>
</dbReference>
<dbReference type="GO" id="GO:0008833">
    <property type="term" value="F:deoxyribonuclease IV (phage-T4-induced) activity"/>
    <property type="evidence" value="ECO:0007669"/>
    <property type="project" value="InterPro"/>
</dbReference>
<dbReference type="GO" id="GO:0016032">
    <property type="term" value="P:viral process"/>
    <property type="evidence" value="ECO:0007669"/>
    <property type="project" value="InterPro"/>
</dbReference>
<dbReference type="Gene3D" id="3.40.91.30">
    <property type="match status" value="1"/>
</dbReference>
<gene>
    <name evidence="1" type="ORF">S-CBP1_0015</name>
</gene>
<keyword evidence="2" id="KW-1185">Reference proteome</keyword>
<reference evidence="1 2" key="2">
    <citation type="journal article" date="2015" name="PLoS ONE">
        <title>Comparative Genomic and Phylogenomic Analyses Reveal a Conserved Core Genome Shared by Estuarine and Oceanic Cyanopodoviruses.</title>
        <authorList>
            <person name="Huang S."/>
            <person name="Zhang S."/>
            <person name="Jiao N."/>
            <person name="Chen F."/>
        </authorList>
    </citation>
    <scope>NUCLEOTIDE SEQUENCE [LARGE SCALE GENOMIC DNA]</scope>
</reference>
<dbReference type="InterPro" id="IPR011335">
    <property type="entry name" value="Restrct_endonuc-II-like"/>
</dbReference>
<protein>
    <submittedName>
        <fullName evidence="1">Endonuclease</fullName>
    </submittedName>
</protein>
<dbReference type="Proteomes" id="UP000030045">
    <property type="component" value="Segment"/>
</dbReference>
<reference evidence="2" key="1">
    <citation type="submission" date="2012-12" db="EMBL/GenBank/DDBJ databases">
        <title>Genomics of marine cyanopodoviruses.</title>
        <authorList>
            <person name="Huang S."/>
            <person name="Chen F."/>
        </authorList>
    </citation>
    <scope>NUCLEOTIDE SEQUENCE [LARGE SCALE GENOMIC DNA]</scope>
</reference>
<evidence type="ECO:0000313" key="2">
    <source>
        <dbReference type="Proteomes" id="UP000030045"/>
    </source>
</evidence>
<evidence type="ECO:0000313" key="1">
    <source>
        <dbReference type="EMBL" id="AGK86521.1"/>
    </source>
</evidence>
<dbReference type="GO" id="GO:0015074">
    <property type="term" value="P:DNA integration"/>
    <property type="evidence" value="ECO:0007669"/>
    <property type="project" value="InterPro"/>
</dbReference>